<accession>A0A819BRN3</accession>
<dbReference type="SUPFAM" id="SSF52540">
    <property type="entry name" value="P-loop containing nucleoside triphosphate hydrolases"/>
    <property type="match status" value="1"/>
</dbReference>
<keyword evidence="9" id="KW-0276">Fatty acid metabolism</keyword>
<dbReference type="EMBL" id="CAJOBF010000371">
    <property type="protein sequence ID" value="CAF3806497.1"/>
    <property type="molecule type" value="Genomic_DNA"/>
</dbReference>
<dbReference type="InterPro" id="IPR027417">
    <property type="entry name" value="P-loop_NTPase"/>
</dbReference>
<evidence type="ECO:0000256" key="3">
    <source>
        <dbReference type="ARBA" id="ARBA00005378"/>
    </source>
</evidence>
<dbReference type="InterPro" id="IPR030457">
    <property type="entry name" value="ELO_CS"/>
</dbReference>
<evidence type="ECO:0000256" key="15">
    <source>
        <dbReference type="ARBA" id="ARBA00023242"/>
    </source>
</evidence>
<evidence type="ECO:0000256" key="8">
    <source>
        <dbReference type="ARBA" id="ARBA00022741"/>
    </source>
</evidence>
<dbReference type="InterPro" id="IPR047854">
    <property type="entry name" value="RFC_lid"/>
</dbReference>
<feature type="transmembrane region" description="Helical" evidence="17">
    <location>
        <begin position="41"/>
        <end position="63"/>
    </location>
</feature>
<organism evidence="19 20">
    <name type="scientific">Rotaria magnacalcarata</name>
    <dbReference type="NCBI Taxonomy" id="392030"/>
    <lineage>
        <taxon>Eukaryota</taxon>
        <taxon>Metazoa</taxon>
        <taxon>Spiralia</taxon>
        <taxon>Gnathifera</taxon>
        <taxon>Rotifera</taxon>
        <taxon>Eurotatoria</taxon>
        <taxon>Bdelloidea</taxon>
        <taxon>Philodinida</taxon>
        <taxon>Philodinidae</taxon>
        <taxon>Rotaria</taxon>
    </lineage>
</organism>
<dbReference type="SMART" id="SM00382">
    <property type="entry name" value="AAA"/>
    <property type="match status" value="1"/>
</dbReference>
<dbReference type="PROSITE" id="PS01188">
    <property type="entry name" value="ELO"/>
    <property type="match status" value="1"/>
</dbReference>
<evidence type="ECO:0000256" key="12">
    <source>
        <dbReference type="ARBA" id="ARBA00023098"/>
    </source>
</evidence>
<keyword evidence="12" id="KW-0443">Lipid metabolism</keyword>
<evidence type="ECO:0000256" key="9">
    <source>
        <dbReference type="ARBA" id="ARBA00022832"/>
    </source>
</evidence>
<feature type="domain" description="AAA+ ATPase" evidence="18">
    <location>
        <begin position="335"/>
        <end position="523"/>
    </location>
</feature>
<dbReference type="InterPro" id="IPR008921">
    <property type="entry name" value="DNA_pol3_clamp-load_cplx_C"/>
</dbReference>
<dbReference type="GO" id="GO:0009922">
    <property type="term" value="F:fatty acid elongase activity"/>
    <property type="evidence" value="ECO:0007669"/>
    <property type="project" value="InterPro"/>
</dbReference>
<dbReference type="NCBIfam" id="NF001679">
    <property type="entry name" value="PRK00440.1"/>
    <property type="match status" value="1"/>
</dbReference>
<evidence type="ECO:0000256" key="16">
    <source>
        <dbReference type="ARBA" id="ARBA00040745"/>
    </source>
</evidence>
<dbReference type="GO" id="GO:0005634">
    <property type="term" value="C:nucleus"/>
    <property type="evidence" value="ECO:0007669"/>
    <property type="project" value="UniProtKB-SubCell"/>
</dbReference>
<dbReference type="GO" id="GO:0006261">
    <property type="term" value="P:DNA-templated DNA replication"/>
    <property type="evidence" value="ECO:0007669"/>
    <property type="project" value="TreeGrafter"/>
</dbReference>
<keyword evidence="5" id="KW-0808">Transferase</keyword>
<dbReference type="GO" id="GO:0003677">
    <property type="term" value="F:DNA binding"/>
    <property type="evidence" value="ECO:0007669"/>
    <property type="project" value="InterPro"/>
</dbReference>
<feature type="transmembrane region" description="Helical" evidence="17">
    <location>
        <begin position="207"/>
        <end position="229"/>
    </location>
</feature>
<dbReference type="Gene3D" id="3.40.50.300">
    <property type="entry name" value="P-loop containing nucleotide triphosphate hydrolases"/>
    <property type="match status" value="1"/>
</dbReference>
<keyword evidence="14" id="KW-0275">Fatty acid biosynthesis</keyword>
<evidence type="ECO:0000313" key="19">
    <source>
        <dbReference type="EMBL" id="CAF3806497.1"/>
    </source>
</evidence>
<dbReference type="InterPro" id="IPR050238">
    <property type="entry name" value="DNA_Rep/Repair_Clamp_Loader"/>
</dbReference>
<reference evidence="19" key="1">
    <citation type="submission" date="2021-02" db="EMBL/GenBank/DDBJ databases">
        <authorList>
            <person name="Nowell W R."/>
        </authorList>
    </citation>
    <scope>NUCLEOTIDE SEQUENCE</scope>
</reference>
<evidence type="ECO:0000256" key="14">
    <source>
        <dbReference type="ARBA" id="ARBA00023160"/>
    </source>
</evidence>
<gene>
    <name evidence="19" type="ORF">UXM345_LOCUS5123</name>
</gene>
<keyword evidence="6 17" id="KW-0812">Transmembrane</keyword>
<dbReference type="InterPro" id="IPR013748">
    <property type="entry name" value="Rep_factorC_C"/>
</dbReference>
<keyword evidence="4" id="KW-0444">Lipid biosynthesis</keyword>
<dbReference type="FunFam" id="1.20.272.10:FF:000006">
    <property type="entry name" value="Replication factor C subunit 2"/>
    <property type="match status" value="1"/>
</dbReference>
<dbReference type="GO" id="GO:0016020">
    <property type="term" value="C:membrane"/>
    <property type="evidence" value="ECO:0007669"/>
    <property type="project" value="UniProtKB-SubCell"/>
</dbReference>
<dbReference type="GO" id="GO:0006281">
    <property type="term" value="P:DNA repair"/>
    <property type="evidence" value="ECO:0007669"/>
    <property type="project" value="TreeGrafter"/>
</dbReference>
<comment type="similarity">
    <text evidence="3">Belongs to the activator 1 small subunits family.</text>
</comment>
<keyword evidence="10" id="KW-0067">ATP-binding</keyword>
<dbReference type="GO" id="GO:0016887">
    <property type="term" value="F:ATP hydrolysis activity"/>
    <property type="evidence" value="ECO:0007669"/>
    <property type="project" value="InterPro"/>
</dbReference>
<evidence type="ECO:0000256" key="1">
    <source>
        <dbReference type="ARBA" id="ARBA00004123"/>
    </source>
</evidence>
<proteinExistence type="inferred from homology"/>
<sequence length="620" mass="71256">MEIHKRVTDTTGVVHRFVLDFELIFLNERKFHAIQSFIHNWWWFSIIYAFFYIILIFIGRAWMAKKDQKYELRTALVLWNASLTIFSLWGAFRCVPELINIVTQHGFMYSICDSKYKQGITGLWVCLFMASKVPETIDTLFIVLRRQELIFLHWYHHASVLVYCFYSYAFFASTGRWFVSMNYCVHTLMYCYFALRAARIRIPPFVQVFITLLQIVQMIAGCVVNVAAYNYKQKGYSCGTTDTNISLSLALYASFLQQMDSDMKDTGDVEMFDVDLSNTKENNAYTQTKDIDVISKSVVTKHTPWLEKYRPAKLDDIVGNEEAILRLAHFARQGNLPNIIISGPPGCGKTTSVLCLARQMLGDSFREAVLEMNASNDRGIDVVRTKIKMFAQAKVSLPKGRHKIIILDEADSMTEGAQQALRRTMELYSKTTRFALACNASDKIIEPIQSRCAMLRYSKLNDEQLLKRLMEIAKTEKVSFTSEGLEAIIFTAQGDMRQAINNLQSTVFGFGHVNSENVFKVCDEPHPILIRDMIEKCLKSDLDEAYKAMNHLWRLGYTAEDILSVIMRVTKTYPMSEFMQLEFIREIGLTYMRVSQGVESQLQLSSLLARLCEKANSTTH</sequence>
<dbReference type="GO" id="GO:0006633">
    <property type="term" value="P:fatty acid biosynthetic process"/>
    <property type="evidence" value="ECO:0007669"/>
    <property type="project" value="UniProtKB-KW"/>
</dbReference>
<name>A0A819BRN3_9BILA</name>
<dbReference type="Gene3D" id="1.20.272.10">
    <property type="match status" value="1"/>
</dbReference>
<dbReference type="GO" id="GO:0005663">
    <property type="term" value="C:DNA replication factor C complex"/>
    <property type="evidence" value="ECO:0007669"/>
    <property type="project" value="TreeGrafter"/>
</dbReference>
<comment type="caution">
    <text evidence="19">The sequence shown here is derived from an EMBL/GenBank/DDBJ whole genome shotgun (WGS) entry which is preliminary data.</text>
</comment>
<evidence type="ECO:0000256" key="13">
    <source>
        <dbReference type="ARBA" id="ARBA00023136"/>
    </source>
</evidence>
<dbReference type="PANTHER" id="PTHR11669:SF5">
    <property type="entry name" value="REPLICATION FACTOR C SUBUNIT 2"/>
    <property type="match status" value="1"/>
</dbReference>
<dbReference type="InterPro" id="IPR003959">
    <property type="entry name" value="ATPase_AAA_core"/>
</dbReference>
<dbReference type="Pfam" id="PF00004">
    <property type="entry name" value="AAA"/>
    <property type="match status" value="1"/>
</dbReference>
<keyword evidence="13 17" id="KW-0472">Membrane</keyword>
<dbReference type="Pfam" id="PF08542">
    <property type="entry name" value="Rep_fac_C"/>
    <property type="match status" value="1"/>
</dbReference>
<dbReference type="FunFam" id="1.10.8.60:FF:000012">
    <property type="entry name" value="Replication factor C subunit 4"/>
    <property type="match status" value="1"/>
</dbReference>
<dbReference type="Proteomes" id="UP000663842">
    <property type="component" value="Unassembled WGS sequence"/>
</dbReference>
<keyword evidence="11 17" id="KW-1133">Transmembrane helix</keyword>
<evidence type="ECO:0000259" key="18">
    <source>
        <dbReference type="SMART" id="SM00382"/>
    </source>
</evidence>
<feature type="transmembrane region" description="Helical" evidence="17">
    <location>
        <begin position="151"/>
        <end position="171"/>
    </location>
</feature>
<dbReference type="CDD" id="cd00009">
    <property type="entry name" value="AAA"/>
    <property type="match status" value="1"/>
</dbReference>
<evidence type="ECO:0000256" key="6">
    <source>
        <dbReference type="ARBA" id="ARBA00022692"/>
    </source>
</evidence>
<evidence type="ECO:0000256" key="4">
    <source>
        <dbReference type="ARBA" id="ARBA00022516"/>
    </source>
</evidence>
<dbReference type="CDD" id="cd18140">
    <property type="entry name" value="HLD_clamp_RFC"/>
    <property type="match status" value="1"/>
</dbReference>
<evidence type="ECO:0000256" key="5">
    <source>
        <dbReference type="ARBA" id="ARBA00022679"/>
    </source>
</evidence>
<dbReference type="AlphaFoldDB" id="A0A819BRN3"/>
<protein>
    <recommendedName>
        <fullName evidence="16">Replication factor C subunit 2</fullName>
    </recommendedName>
</protein>
<dbReference type="InterPro" id="IPR003593">
    <property type="entry name" value="AAA+_ATPase"/>
</dbReference>
<evidence type="ECO:0000313" key="20">
    <source>
        <dbReference type="Proteomes" id="UP000663842"/>
    </source>
</evidence>
<dbReference type="Gene3D" id="1.10.8.60">
    <property type="match status" value="1"/>
</dbReference>
<keyword evidence="7" id="KW-0235">DNA replication</keyword>
<dbReference type="SUPFAM" id="SSF48019">
    <property type="entry name" value="post-AAA+ oligomerization domain-like"/>
    <property type="match status" value="1"/>
</dbReference>
<dbReference type="InterPro" id="IPR002076">
    <property type="entry name" value="ELO_fam"/>
</dbReference>
<dbReference type="GO" id="GO:0005524">
    <property type="term" value="F:ATP binding"/>
    <property type="evidence" value="ECO:0007669"/>
    <property type="project" value="UniProtKB-KW"/>
</dbReference>
<dbReference type="Pfam" id="PF01151">
    <property type="entry name" value="ELO"/>
    <property type="match status" value="1"/>
</dbReference>
<feature type="transmembrane region" description="Helical" evidence="17">
    <location>
        <begin position="75"/>
        <end position="92"/>
    </location>
</feature>
<feature type="transmembrane region" description="Helical" evidence="17">
    <location>
        <begin position="122"/>
        <end position="144"/>
    </location>
</feature>
<dbReference type="PANTHER" id="PTHR11669">
    <property type="entry name" value="REPLICATION FACTOR C / DNA POLYMERASE III GAMMA-TAU SUBUNIT"/>
    <property type="match status" value="1"/>
</dbReference>
<keyword evidence="8" id="KW-0547">Nucleotide-binding</keyword>
<evidence type="ECO:0000256" key="2">
    <source>
        <dbReference type="ARBA" id="ARBA00004141"/>
    </source>
</evidence>
<evidence type="ECO:0000256" key="11">
    <source>
        <dbReference type="ARBA" id="ARBA00022989"/>
    </source>
</evidence>
<comment type="subcellular location">
    <subcellularLocation>
        <location evidence="2">Membrane</location>
        <topology evidence="2">Multi-pass membrane protein</topology>
    </subcellularLocation>
    <subcellularLocation>
        <location evidence="1">Nucleus</location>
    </subcellularLocation>
</comment>
<keyword evidence="15" id="KW-0539">Nucleus</keyword>
<evidence type="ECO:0000256" key="10">
    <source>
        <dbReference type="ARBA" id="ARBA00022840"/>
    </source>
</evidence>
<dbReference type="FunFam" id="3.40.50.300:FF:000107">
    <property type="entry name" value="Replication factor C subunit 4"/>
    <property type="match status" value="1"/>
</dbReference>
<dbReference type="GO" id="GO:0003689">
    <property type="term" value="F:DNA clamp loader activity"/>
    <property type="evidence" value="ECO:0007669"/>
    <property type="project" value="TreeGrafter"/>
</dbReference>
<evidence type="ECO:0000256" key="17">
    <source>
        <dbReference type="SAM" id="Phobius"/>
    </source>
</evidence>
<evidence type="ECO:0000256" key="7">
    <source>
        <dbReference type="ARBA" id="ARBA00022705"/>
    </source>
</evidence>